<dbReference type="PROSITE" id="PS51371">
    <property type="entry name" value="CBS"/>
    <property type="match status" value="2"/>
</dbReference>
<dbReference type="Pfam" id="PF03471">
    <property type="entry name" value="CorC_HlyC"/>
    <property type="match status" value="1"/>
</dbReference>
<sequence>MVEIAPKFLGSLILLALEAFFSGAEMSLVAADQAHLKRISRSNHGARIALYLLDNSERLLTTTLLGLNLSVIGNSVITTAVLLELFPEKGGIIAAGLLPPLFLIFGQIIPKTYFCQRSNLWAPRLAPFVLLVSYAFYPVVVLVSHLIRVVLASFGVAPGRRAPSVTKEEIAFLIKTESELDATERRLIERLFSFGQKKVVQVMIPLVQVTALPEDTSVVRAMEVFKRSGFSRIPVYRDKIIQITGILYGFDLLDVDDLSRSIGTLARPAYYVPEFKPVTELLAEMQRSGRTMAVVVDEYGGALGIVTVEDLVEEVLGEFWDEFDPRQIPYIKLSERRYLVRGWMEVEALNEELSLDIPPGEYETLAGFLIKLAGRIPRIGEILQYGNIHFLIRKASPTKIEEVEIWIKEGPEKAKEDPQGARFP</sequence>
<keyword evidence="5" id="KW-0129">CBS domain</keyword>
<dbReference type="PANTHER" id="PTHR22777:SF17">
    <property type="entry name" value="UPF0053 PROTEIN SLL0260"/>
    <property type="match status" value="1"/>
</dbReference>
<dbReference type="SMART" id="SM01091">
    <property type="entry name" value="CorC_HlyC"/>
    <property type="match status" value="1"/>
</dbReference>
<dbReference type="GO" id="GO:0050660">
    <property type="term" value="F:flavin adenine dinucleotide binding"/>
    <property type="evidence" value="ECO:0007669"/>
    <property type="project" value="InterPro"/>
</dbReference>
<dbReference type="InterPro" id="IPR005170">
    <property type="entry name" value="Transptr-assoc_dom"/>
</dbReference>
<dbReference type="AlphaFoldDB" id="A0A6G7PVB4"/>
<dbReference type="Pfam" id="PF01595">
    <property type="entry name" value="CNNM"/>
    <property type="match status" value="1"/>
</dbReference>
<organism evidence="7 8">
    <name type="scientific">Thermosulfuriphilus ammonigenes</name>
    <dbReference type="NCBI Taxonomy" id="1936021"/>
    <lineage>
        <taxon>Bacteria</taxon>
        <taxon>Pseudomonadati</taxon>
        <taxon>Thermodesulfobacteriota</taxon>
        <taxon>Thermodesulfobacteria</taxon>
        <taxon>Thermodesulfobacteriales</taxon>
        <taxon>Thermodesulfobacteriaceae</taxon>
        <taxon>Thermosulfuriphilus</taxon>
    </lineage>
</organism>
<dbReference type="InterPro" id="IPR044751">
    <property type="entry name" value="Ion_transp-like_CBS"/>
</dbReference>
<dbReference type="EMBL" id="CP048877">
    <property type="protein sequence ID" value="QIJ71560.1"/>
    <property type="molecule type" value="Genomic_DNA"/>
</dbReference>
<evidence type="ECO:0000256" key="4">
    <source>
        <dbReference type="ARBA" id="ARBA00022989"/>
    </source>
</evidence>
<dbReference type="InterPro" id="IPR000644">
    <property type="entry name" value="CBS_dom"/>
</dbReference>
<dbReference type="InterPro" id="IPR016169">
    <property type="entry name" value="FAD-bd_PCMH_sub2"/>
</dbReference>
<proteinExistence type="predicted"/>
<name>A0A6G7PVB4_9BACT</name>
<reference evidence="7 8" key="1">
    <citation type="submission" date="2020-02" db="EMBL/GenBank/DDBJ databases">
        <title>Genome analysis of Thermosulfuriphilus ammonigenes ST65T, an anaerobic thermophilic chemolithoautotrophic bacterium isolated from a deep-sea hydrothermal vent.</title>
        <authorList>
            <person name="Slobodkina G."/>
            <person name="Allioux M."/>
            <person name="Merkel A."/>
            <person name="Alain K."/>
            <person name="Jebbar M."/>
            <person name="Slobodkin A."/>
        </authorList>
    </citation>
    <scope>NUCLEOTIDE SEQUENCE [LARGE SCALE GENOMIC DNA]</scope>
    <source>
        <strain evidence="7 8">ST65</strain>
    </source>
</reference>
<evidence type="ECO:0000256" key="2">
    <source>
        <dbReference type="ARBA" id="ARBA00022692"/>
    </source>
</evidence>
<dbReference type="Proteomes" id="UP000502179">
    <property type="component" value="Chromosome"/>
</dbReference>
<keyword evidence="8" id="KW-1185">Reference proteome</keyword>
<dbReference type="GO" id="GO:0005886">
    <property type="term" value="C:plasma membrane"/>
    <property type="evidence" value="ECO:0007669"/>
    <property type="project" value="TreeGrafter"/>
</dbReference>
<dbReference type="PANTHER" id="PTHR22777">
    <property type="entry name" value="HEMOLYSIN-RELATED"/>
    <property type="match status" value="1"/>
</dbReference>
<evidence type="ECO:0000313" key="8">
    <source>
        <dbReference type="Proteomes" id="UP000502179"/>
    </source>
</evidence>
<dbReference type="Pfam" id="PF00571">
    <property type="entry name" value="CBS"/>
    <property type="match status" value="2"/>
</dbReference>
<dbReference type="SUPFAM" id="SSF56176">
    <property type="entry name" value="FAD-binding/transporter-associated domain-like"/>
    <property type="match status" value="1"/>
</dbReference>
<evidence type="ECO:0000256" key="6">
    <source>
        <dbReference type="ARBA" id="ARBA00023136"/>
    </source>
</evidence>
<dbReference type="RefSeq" id="WP_166031779.1">
    <property type="nucleotide sequence ID" value="NZ_CP048877.1"/>
</dbReference>
<gene>
    <name evidence="7" type="ORF">G4V39_04365</name>
</gene>
<evidence type="ECO:0000256" key="1">
    <source>
        <dbReference type="ARBA" id="ARBA00004141"/>
    </source>
</evidence>
<keyword evidence="2" id="KW-0812">Transmembrane</keyword>
<dbReference type="Gene3D" id="3.10.580.10">
    <property type="entry name" value="CBS-domain"/>
    <property type="match status" value="1"/>
</dbReference>
<keyword evidence="4" id="KW-1133">Transmembrane helix</keyword>
<dbReference type="KEGG" id="tav:G4V39_04365"/>
<dbReference type="InterPro" id="IPR046342">
    <property type="entry name" value="CBS_dom_sf"/>
</dbReference>
<comment type="subcellular location">
    <subcellularLocation>
        <location evidence="1">Membrane</location>
        <topology evidence="1">Multi-pass membrane protein</topology>
    </subcellularLocation>
</comment>
<accession>A0A6G7PVB4</accession>
<keyword evidence="6" id="KW-0472">Membrane</keyword>
<dbReference type="Gene3D" id="3.30.465.10">
    <property type="match status" value="1"/>
</dbReference>
<protein>
    <submittedName>
        <fullName evidence="7">HlyC/CorC family transporter</fullName>
    </submittedName>
</protein>
<evidence type="ECO:0000256" key="5">
    <source>
        <dbReference type="ARBA" id="ARBA00023122"/>
    </source>
</evidence>
<dbReference type="InterPro" id="IPR036318">
    <property type="entry name" value="FAD-bd_PCMH-like_sf"/>
</dbReference>
<dbReference type="CDD" id="cd04590">
    <property type="entry name" value="CBS_pair_CorC_HlyC_assoc"/>
    <property type="match status" value="1"/>
</dbReference>
<dbReference type="PROSITE" id="PS51846">
    <property type="entry name" value="CNNM"/>
    <property type="match status" value="1"/>
</dbReference>
<dbReference type="SUPFAM" id="SSF54631">
    <property type="entry name" value="CBS-domain pair"/>
    <property type="match status" value="1"/>
</dbReference>
<evidence type="ECO:0000313" key="7">
    <source>
        <dbReference type="EMBL" id="QIJ71560.1"/>
    </source>
</evidence>
<dbReference type="FunFam" id="3.10.580.10:FF:000002">
    <property type="entry name" value="Magnesium/cobalt efflux protein CorC"/>
    <property type="match status" value="1"/>
</dbReference>
<dbReference type="InterPro" id="IPR002550">
    <property type="entry name" value="CNNM"/>
</dbReference>
<dbReference type="SMART" id="SM00116">
    <property type="entry name" value="CBS"/>
    <property type="match status" value="2"/>
</dbReference>
<evidence type="ECO:0000256" key="3">
    <source>
        <dbReference type="ARBA" id="ARBA00022737"/>
    </source>
</evidence>
<keyword evidence="3" id="KW-0677">Repeat</keyword>